<organism evidence="1 2">
    <name type="scientific">Penicillium camemberti (strain FM 013)</name>
    <dbReference type="NCBI Taxonomy" id="1429867"/>
    <lineage>
        <taxon>Eukaryota</taxon>
        <taxon>Fungi</taxon>
        <taxon>Dikarya</taxon>
        <taxon>Ascomycota</taxon>
        <taxon>Pezizomycotina</taxon>
        <taxon>Eurotiomycetes</taxon>
        <taxon>Eurotiomycetidae</taxon>
        <taxon>Eurotiales</taxon>
        <taxon>Aspergillaceae</taxon>
        <taxon>Penicillium</taxon>
    </lineage>
</organism>
<evidence type="ECO:0000313" key="2">
    <source>
        <dbReference type="Proteomes" id="UP000053732"/>
    </source>
</evidence>
<proteinExistence type="predicted"/>
<dbReference type="AlphaFoldDB" id="A0A0G4PHH9"/>
<protein>
    <submittedName>
        <fullName evidence="1">Str. FM013</fullName>
    </submittedName>
</protein>
<sequence length="56" mass="6300">MIPTCRSISFSIFPSLMGAAVEKPEIAAHKFRRSLPHRQGTVLRVHALAWTCQNTH</sequence>
<accession>A0A0G4PHH9</accession>
<dbReference type="Proteomes" id="UP000053732">
    <property type="component" value="Unassembled WGS sequence"/>
</dbReference>
<name>A0A0G4PHH9_PENC3</name>
<dbReference type="EMBL" id="HG793148">
    <property type="protein sequence ID" value="CRL25675.1"/>
    <property type="molecule type" value="Genomic_DNA"/>
</dbReference>
<gene>
    <name evidence="1" type="ORF">PCAMFM013_S015g000261</name>
</gene>
<evidence type="ECO:0000313" key="1">
    <source>
        <dbReference type="EMBL" id="CRL25675.1"/>
    </source>
</evidence>
<keyword evidence="2" id="KW-1185">Reference proteome</keyword>
<reference evidence="1 2" key="1">
    <citation type="journal article" date="2014" name="Nat. Commun.">
        <title>Multiple recent horizontal transfers of a large genomic region in cheese making fungi.</title>
        <authorList>
            <person name="Cheeseman K."/>
            <person name="Ropars J."/>
            <person name="Renault P."/>
            <person name="Dupont J."/>
            <person name="Gouzy J."/>
            <person name="Branca A."/>
            <person name="Abraham A.L."/>
            <person name="Ceppi M."/>
            <person name="Conseiller E."/>
            <person name="Debuchy R."/>
            <person name="Malagnac F."/>
            <person name="Goarin A."/>
            <person name="Silar P."/>
            <person name="Lacoste S."/>
            <person name="Sallet E."/>
            <person name="Bensimon A."/>
            <person name="Giraud T."/>
            <person name="Brygoo Y."/>
        </authorList>
    </citation>
    <scope>NUCLEOTIDE SEQUENCE [LARGE SCALE GENOMIC DNA]</scope>
    <source>
        <strain evidence="2">FM 013</strain>
    </source>
</reference>